<dbReference type="Gene3D" id="3.30.70.1230">
    <property type="entry name" value="Nucleotide cyclase"/>
    <property type="match status" value="1"/>
</dbReference>
<feature type="transmembrane region" description="Helical" evidence="7">
    <location>
        <begin position="363"/>
        <end position="382"/>
    </location>
</feature>
<keyword evidence="5 7" id="KW-1133">Transmembrane helix</keyword>
<feature type="domain" description="Guanylate cyclase" evidence="8">
    <location>
        <begin position="481"/>
        <end position="621"/>
    </location>
</feature>
<evidence type="ECO:0000313" key="10">
    <source>
        <dbReference type="Proteomes" id="UP000194137"/>
    </source>
</evidence>
<dbReference type="InterPro" id="IPR001054">
    <property type="entry name" value="A/G_cyclase"/>
</dbReference>
<gene>
    <name evidence="9" type="ORF">CAK95_09815</name>
</gene>
<dbReference type="SMART" id="SM01080">
    <property type="entry name" value="CHASE2"/>
    <property type="match status" value="1"/>
</dbReference>
<reference evidence="9 10" key="1">
    <citation type="submission" date="2017-05" db="EMBL/GenBank/DDBJ databases">
        <title>Full genome sequence of Pseudorhodoplanes sinuspersici.</title>
        <authorList>
            <person name="Dastgheib S.M.M."/>
            <person name="Shavandi M."/>
            <person name="Tirandaz H."/>
        </authorList>
    </citation>
    <scope>NUCLEOTIDE SEQUENCE [LARGE SCALE GENOMIC DNA]</scope>
    <source>
        <strain evidence="9 10">RIPI110</strain>
    </source>
</reference>
<dbReference type="InterPro" id="IPR050697">
    <property type="entry name" value="Adenylyl/Guanylyl_Cyclase_3/4"/>
</dbReference>
<dbReference type="PROSITE" id="PS50125">
    <property type="entry name" value="GUANYLATE_CYCLASE_2"/>
    <property type="match status" value="1"/>
</dbReference>
<evidence type="ECO:0000256" key="7">
    <source>
        <dbReference type="SAM" id="Phobius"/>
    </source>
</evidence>
<dbReference type="AlphaFoldDB" id="A0A1W6ZZT3"/>
<dbReference type="CDD" id="cd07302">
    <property type="entry name" value="CHD"/>
    <property type="match status" value="1"/>
</dbReference>
<dbReference type="InterPro" id="IPR029787">
    <property type="entry name" value="Nucleotide_cyclase"/>
</dbReference>
<comment type="subcellular location">
    <subcellularLocation>
        <location evidence="1">Cell envelope</location>
    </subcellularLocation>
</comment>
<keyword evidence="6 7" id="KW-0472">Membrane</keyword>
<evidence type="ECO:0000256" key="2">
    <source>
        <dbReference type="ARBA" id="ARBA00005381"/>
    </source>
</evidence>
<evidence type="ECO:0000313" key="9">
    <source>
        <dbReference type="EMBL" id="ARQ02866.1"/>
    </source>
</evidence>
<name>A0A1W6ZZT3_9HYPH</name>
<dbReference type="SUPFAM" id="SSF55073">
    <property type="entry name" value="Nucleotide cyclase"/>
    <property type="match status" value="1"/>
</dbReference>
<dbReference type="PANTHER" id="PTHR43081">
    <property type="entry name" value="ADENYLATE CYCLASE, TERMINAL-DIFFERENTIATION SPECIFIC-RELATED"/>
    <property type="match status" value="1"/>
</dbReference>
<keyword evidence="10" id="KW-1185">Reference proteome</keyword>
<protein>
    <submittedName>
        <fullName evidence="9">Adenylate/guanylate cyclase domain-containing protein</fullName>
    </submittedName>
</protein>
<dbReference type="EMBL" id="CP021112">
    <property type="protein sequence ID" value="ARQ02866.1"/>
    <property type="molecule type" value="Genomic_DNA"/>
</dbReference>
<evidence type="ECO:0000259" key="8">
    <source>
        <dbReference type="PROSITE" id="PS50125"/>
    </source>
</evidence>
<organism evidence="9 10">
    <name type="scientific">Pseudorhodoplanes sinuspersici</name>
    <dbReference type="NCBI Taxonomy" id="1235591"/>
    <lineage>
        <taxon>Bacteria</taxon>
        <taxon>Pseudomonadati</taxon>
        <taxon>Pseudomonadota</taxon>
        <taxon>Alphaproteobacteria</taxon>
        <taxon>Hyphomicrobiales</taxon>
        <taxon>Pseudorhodoplanes</taxon>
    </lineage>
</organism>
<dbReference type="SMART" id="SM00044">
    <property type="entry name" value="CYCc"/>
    <property type="match status" value="1"/>
</dbReference>
<feature type="transmembrane region" description="Helical" evidence="7">
    <location>
        <begin position="389"/>
        <end position="410"/>
    </location>
</feature>
<evidence type="ECO:0000256" key="1">
    <source>
        <dbReference type="ARBA" id="ARBA00004196"/>
    </source>
</evidence>
<dbReference type="KEGG" id="psin:CAK95_09815"/>
<dbReference type="GO" id="GO:0006171">
    <property type="term" value="P:cAMP biosynthetic process"/>
    <property type="evidence" value="ECO:0007669"/>
    <property type="project" value="TreeGrafter"/>
</dbReference>
<dbReference type="PANTHER" id="PTHR43081:SF1">
    <property type="entry name" value="ADENYLATE CYCLASE, TERMINAL-DIFFERENTIATION SPECIFIC"/>
    <property type="match status" value="1"/>
</dbReference>
<evidence type="ECO:0000256" key="5">
    <source>
        <dbReference type="ARBA" id="ARBA00022989"/>
    </source>
</evidence>
<feature type="transmembrane region" description="Helical" evidence="7">
    <location>
        <begin position="416"/>
        <end position="439"/>
    </location>
</feature>
<dbReference type="Proteomes" id="UP000194137">
    <property type="component" value="Chromosome"/>
</dbReference>
<keyword evidence="4 7" id="KW-0812">Transmembrane</keyword>
<proteinExistence type="inferred from homology"/>
<dbReference type="Pfam" id="PF00211">
    <property type="entry name" value="Guanylate_cyc"/>
    <property type="match status" value="1"/>
</dbReference>
<dbReference type="GO" id="GO:0004016">
    <property type="term" value="F:adenylate cyclase activity"/>
    <property type="evidence" value="ECO:0007669"/>
    <property type="project" value="UniProtKB-ARBA"/>
</dbReference>
<dbReference type="Pfam" id="PF05226">
    <property type="entry name" value="CHASE2"/>
    <property type="match status" value="1"/>
</dbReference>
<evidence type="ECO:0000256" key="6">
    <source>
        <dbReference type="ARBA" id="ARBA00023136"/>
    </source>
</evidence>
<sequence>MKLLREKRRASQKQRRFNLLKWFGLRRTSGFLLLAAFIALRIWDPAQLENLRLRGFDLYQTLKPRVAKLKPVVIVDIDEASLQAMGQWPWPRTLLAELTDKIQAAGSAAIGFDIIMSEPDRMSPALVANSLPQIDAQTRAKMKEFPSNDDVLAQSIAKSRVILGQSAIVTATPDAPEMPRTGIATIGPDPSPFLISFDGMLRNMPVLETAAAGRGVLTLRSERDGVVRRVPLVMKAGDQIVPAMSLEMLRVVTGSGAILIRTDPVGIRAVAVPGLELPTDENGQMWVNYTRQDAGRYVSAKDVLEGKIPADRLAGRLVLIGTSAVGLLDIKATPVETAMPGVEIHAQVLENALTQSVLSRPNYAVGVEIVVTALVGIILVVVSPWIGAMTLIALGLSIAALLAASSWYMYTQHGLLFDVTFPLIAIFATYMTLVFINYFREQADRRRIRSAFSRYLSPDLVEQLANSPKKLVLGGETRTMTILFSDVRGFTTISESFKDDPQGLTLLMNRLLTPLTNAIVERKGTIDKYIGDAIMAFWNAPLDDNDHESHACAAALDMLRKMSELNRERQAEAQEDGKPFFPINIGLGINTGTCVVGNMGSDLRFDYSVLGDSVNLASRLESRSKSYGTPIILGAKTAEKVGDKFATIQIDFITVKGKTEPESVYALIGDEAVAKSDEFTSFVALVKDMMGRYRQRDWPGAERALQQAKSLPQTFGLTDMLDLYQARIDAFRVTPPPAQWDGVFAFDTK</sequence>
<evidence type="ECO:0000256" key="4">
    <source>
        <dbReference type="ARBA" id="ARBA00022692"/>
    </source>
</evidence>
<dbReference type="GO" id="GO:0035556">
    <property type="term" value="P:intracellular signal transduction"/>
    <property type="evidence" value="ECO:0007669"/>
    <property type="project" value="InterPro"/>
</dbReference>
<dbReference type="FunFam" id="3.30.70.1230:FF:000016">
    <property type="entry name" value="Adenylate/guanylate cyclase domain-containing protein"/>
    <property type="match status" value="1"/>
</dbReference>
<keyword evidence="3" id="KW-1003">Cell membrane</keyword>
<dbReference type="InterPro" id="IPR007890">
    <property type="entry name" value="CHASE2"/>
</dbReference>
<accession>A0A1W6ZZT3</accession>
<evidence type="ECO:0000256" key="3">
    <source>
        <dbReference type="ARBA" id="ARBA00022475"/>
    </source>
</evidence>
<comment type="similarity">
    <text evidence="2">Belongs to the adenylyl cyclase class-3 family.</text>
</comment>
<dbReference type="GO" id="GO:0030313">
    <property type="term" value="C:cell envelope"/>
    <property type="evidence" value="ECO:0007669"/>
    <property type="project" value="UniProtKB-SubCell"/>
</dbReference>
<dbReference type="STRING" id="1235591.CAK95_09815"/>